<dbReference type="EMBL" id="PCWK01000013">
    <property type="protein sequence ID" value="PIR02787.1"/>
    <property type="molecule type" value="Genomic_DNA"/>
</dbReference>
<dbReference type="Gene3D" id="3.30.428.10">
    <property type="entry name" value="HIT-like"/>
    <property type="match status" value="1"/>
</dbReference>
<gene>
    <name evidence="3" type="ORF">COV62_00535</name>
</gene>
<dbReference type="SUPFAM" id="SSF54197">
    <property type="entry name" value="HIT-like"/>
    <property type="match status" value="1"/>
</dbReference>
<dbReference type="PANTHER" id="PTHR42997">
    <property type="entry name" value="HIT FAMILY HYDROLASE"/>
    <property type="match status" value="1"/>
</dbReference>
<dbReference type="PROSITE" id="PS51084">
    <property type="entry name" value="HIT_2"/>
    <property type="match status" value="1"/>
</dbReference>
<organism evidence="3 4">
    <name type="scientific">Candidatus Nealsonbacteria bacterium CG11_big_fil_rev_8_21_14_0_20_35_11</name>
    <dbReference type="NCBI Taxonomy" id="1974713"/>
    <lineage>
        <taxon>Bacteria</taxon>
        <taxon>Candidatus Nealsoniibacteriota</taxon>
    </lineage>
</organism>
<dbReference type="PANTHER" id="PTHR42997:SF1">
    <property type="entry name" value="AP-4-A PHOSPHORYLASE"/>
    <property type="match status" value="1"/>
</dbReference>
<dbReference type="GO" id="GO:0003824">
    <property type="term" value="F:catalytic activity"/>
    <property type="evidence" value="ECO:0007669"/>
    <property type="project" value="InterPro"/>
</dbReference>
<comment type="caution">
    <text evidence="3">The sequence shown here is derived from an EMBL/GenBank/DDBJ whole genome shotgun (WGS) entry which is preliminary data.</text>
</comment>
<proteinExistence type="predicted"/>
<dbReference type="Proteomes" id="UP000231139">
    <property type="component" value="Unassembled WGS sequence"/>
</dbReference>
<evidence type="ECO:0000256" key="1">
    <source>
        <dbReference type="PROSITE-ProRule" id="PRU00464"/>
    </source>
</evidence>
<sequence length="149" mass="17846">MKVSKKVVNLKYAKSKEYRKVLKIIEKTERCPFCKENFKYHKKPIFKKEKGWFITDNSWPYKNTQYHFLIIPKKHKENFIQLSSSDFKSVFKLTNWAIRRYKIKGGALNLRFGNPLYTGSTVYHLHFHLIVPRVNKKTEKAKVVYFPIG</sequence>
<evidence type="ECO:0000313" key="3">
    <source>
        <dbReference type="EMBL" id="PIR02787.1"/>
    </source>
</evidence>
<accession>A0A2H0N1K5</accession>
<feature type="short sequence motif" description="Histidine triad motif" evidence="1">
    <location>
        <begin position="124"/>
        <end position="128"/>
    </location>
</feature>
<dbReference type="Pfam" id="PF11969">
    <property type="entry name" value="DcpS_C"/>
    <property type="match status" value="1"/>
</dbReference>
<evidence type="ECO:0000259" key="2">
    <source>
        <dbReference type="PROSITE" id="PS51084"/>
    </source>
</evidence>
<feature type="domain" description="HIT" evidence="2">
    <location>
        <begin position="67"/>
        <end position="140"/>
    </location>
</feature>
<dbReference type="InterPro" id="IPR011146">
    <property type="entry name" value="HIT-like"/>
</dbReference>
<dbReference type="InterPro" id="IPR052908">
    <property type="entry name" value="AP-4-A_phosphorylase"/>
</dbReference>
<dbReference type="AlphaFoldDB" id="A0A2H0N1K5"/>
<reference evidence="3 4" key="1">
    <citation type="submission" date="2017-09" db="EMBL/GenBank/DDBJ databases">
        <title>Depth-based differentiation of microbial function through sediment-hosted aquifers and enrichment of novel symbionts in the deep terrestrial subsurface.</title>
        <authorList>
            <person name="Probst A.J."/>
            <person name="Ladd B."/>
            <person name="Jarett J.K."/>
            <person name="Geller-Mcgrath D.E."/>
            <person name="Sieber C.M."/>
            <person name="Emerson J.B."/>
            <person name="Anantharaman K."/>
            <person name="Thomas B.C."/>
            <person name="Malmstrom R."/>
            <person name="Stieglmeier M."/>
            <person name="Klingl A."/>
            <person name="Woyke T."/>
            <person name="Ryan C.M."/>
            <person name="Banfield J.F."/>
        </authorList>
    </citation>
    <scope>NUCLEOTIDE SEQUENCE [LARGE SCALE GENOMIC DNA]</scope>
    <source>
        <strain evidence="3">CG11_big_fil_rev_8_21_14_0_20_35_11</strain>
    </source>
</reference>
<evidence type="ECO:0000313" key="4">
    <source>
        <dbReference type="Proteomes" id="UP000231139"/>
    </source>
</evidence>
<name>A0A2H0N1K5_9BACT</name>
<protein>
    <recommendedName>
        <fullName evidence="2">HIT domain-containing protein</fullName>
    </recommendedName>
</protein>
<dbReference type="InterPro" id="IPR036265">
    <property type="entry name" value="HIT-like_sf"/>
</dbReference>